<dbReference type="VEuPathDB" id="FungiDB:HMPREF1541_04964"/>
<dbReference type="InParanoid" id="W2RWI6"/>
<dbReference type="Gene3D" id="3.60.15.10">
    <property type="entry name" value="Ribonuclease Z/Hydroxyacylglutathione hydrolase-like"/>
    <property type="match status" value="1"/>
</dbReference>
<dbReference type="SMART" id="SM00849">
    <property type="entry name" value="Lactamase_B"/>
    <property type="match status" value="1"/>
</dbReference>
<proteinExistence type="inferred from homology"/>
<dbReference type="AlphaFoldDB" id="W2RWI6"/>
<name>W2RWI6_CYPE1</name>
<dbReference type="eggNOG" id="ENOG502S1A6">
    <property type="taxonomic scope" value="Eukaryota"/>
</dbReference>
<dbReference type="Pfam" id="PF00753">
    <property type="entry name" value="Lactamase_B"/>
    <property type="match status" value="1"/>
</dbReference>
<dbReference type="GeneID" id="19972303"/>
<comment type="similarity">
    <text evidence="1">Belongs to the metallo-beta-lactamase superfamily.</text>
</comment>
<keyword evidence="4" id="KW-0862">Zinc</keyword>
<dbReference type="InterPro" id="IPR001279">
    <property type="entry name" value="Metallo-B-lactamas"/>
</dbReference>
<reference evidence="6 7" key="1">
    <citation type="submission" date="2013-03" db="EMBL/GenBank/DDBJ databases">
        <title>The Genome Sequence of Phialophora europaea CBS 101466.</title>
        <authorList>
            <consortium name="The Broad Institute Genomics Platform"/>
            <person name="Cuomo C."/>
            <person name="de Hoog S."/>
            <person name="Gorbushina A."/>
            <person name="Walker B."/>
            <person name="Young S.K."/>
            <person name="Zeng Q."/>
            <person name="Gargeya S."/>
            <person name="Fitzgerald M."/>
            <person name="Haas B."/>
            <person name="Abouelleil A."/>
            <person name="Allen A.W."/>
            <person name="Alvarado L."/>
            <person name="Arachchi H.M."/>
            <person name="Berlin A.M."/>
            <person name="Chapman S.B."/>
            <person name="Gainer-Dewar J."/>
            <person name="Goldberg J."/>
            <person name="Griggs A."/>
            <person name="Gujja S."/>
            <person name="Hansen M."/>
            <person name="Howarth C."/>
            <person name="Imamovic A."/>
            <person name="Ireland A."/>
            <person name="Larimer J."/>
            <person name="McCowan C."/>
            <person name="Murphy C."/>
            <person name="Pearson M."/>
            <person name="Poon T.W."/>
            <person name="Priest M."/>
            <person name="Roberts A."/>
            <person name="Saif S."/>
            <person name="Shea T."/>
            <person name="Sisk P."/>
            <person name="Sykes S."/>
            <person name="Wortman J."/>
            <person name="Nusbaum C."/>
            <person name="Birren B."/>
        </authorList>
    </citation>
    <scope>NUCLEOTIDE SEQUENCE [LARGE SCALE GENOMIC DNA]</scope>
    <source>
        <strain evidence="6 7">CBS 101466</strain>
    </source>
</reference>
<dbReference type="GO" id="GO:0046872">
    <property type="term" value="F:metal ion binding"/>
    <property type="evidence" value="ECO:0007669"/>
    <property type="project" value="UniProtKB-KW"/>
</dbReference>
<dbReference type="PANTHER" id="PTHR42978">
    <property type="entry name" value="QUORUM-QUENCHING LACTONASE YTNP-RELATED-RELATED"/>
    <property type="match status" value="1"/>
</dbReference>
<dbReference type="STRING" id="1220924.W2RWI6"/>
<organism evidence="6 7">
    <name type="scientific">Cyphellophora europaea (strain CBS 101466)</name>
    <name type="common">Phialophora europaea</name>
    <dbReference type="NCBI Taxonomy" id="1220924"/>
    <lineage>
        <taxon>Eukaryota</taxon>
        <taxon>Fungi</taxon>
        <taxon>Dikarya</taxon>
        <taxon>Ascomycota</taxon>
        <taxon>Pezizomycotina</taxon>
        <taxon>Eurotiomycetes</taxon>
        <taxon>Chaetothyriomycetidae</taxon>
        <taxon>Chaetothyriales</taxon>
        <taxon>Cyphellophoraceae</taxon>
        <taxon>Cyphellophora</taxon>
    </lineage>
</organism>
<evidence type="ECO:0000313" key="7">
    <source>
        <dbReference type="Proteomes" id="UP000030752"/>
    </source>
</evidence>
<dbReference type="CDD" id="cd07730">
    <property type="entry name" value="metallo-hydrolase-like_MBL-fold"/>
    <property type="match status" value="1"/>
</dbReference>
<dbReference type="GO" id="GO:0016787">
    <property type="term" value="F:hydrolase activity"/>
    <property type="evidence" value="ECO:0007669"/>
    <property type="project" value="UniProtKB-KW"/>
</dbReference>
<dbReference type="RefSeq" id="XP_008717528.1">
    <property type="nucleotide sequence ID" value="XM_008719306.1"/>
</dbReference>
<protein>
    <recommendedName>
        <fullName evidence="5">Metallo-beta-lactamase domain-containing protein</fullName>
    </recommendedName>
</protein>
<gene>
    <name evidence="6" type="ORF">HMPREF1541_04964</name>
</gene>
<dbReference type="EMBL" id="KB822720">
    <property type="protein sequence ID" value="ETN40685.1"/>
    <property type="molecule type" value="Genomic_DNA"/>
</dbReference>
<dbReference type="InterPro" id="IPR051013">
    <property type="entry name" value="MBL_superfamily_lactonases"/>
</dbReference>
<sequence>MATKLQLPESNATVRVRLIDTTTLMTIRSESFVKPVQKGHELINVTDVAFLIEHEPSGKKILFDLGCRKDYWNLPAVIQKRLGDVIPSLRVDKDVSEILQEKGVPPDSISAIIWSHYHWDHTGNVAQYPPSTELVVGPGFKANDSLLPGYPAHTKSPVSESDFANRTLTEITFPSNGLRIGDLPAHDFFGDGSLYLLDTPGHCVGHMCALARTTPSPAHSFVFLGGDICHFPGDYRPTPAYPLPDPIPSGVLDSSPHFPIPCPCALFTAHHPRESDENKAQETPWYEVTDHPRAAYIDVPTARQSVRRMQTFDESEDVLVCIAHDAAILDILPKFNKEGLEGEGLNEWKDKGWKEKCHWRWLNELPRGGKQGRKLVVEGFWREGEPWDRKRALEEGRSEKL</sequence>
<dbReference type="PANTHER" id="PTHR42978:SF5">
    <property type="entry name" value="METALLO-BETA-LACTAMASE DOMAIN-CONTAINING PROTEIN"/>
    <property type="match status" value="1"/>
</dbReference>
<feature type="domain" description="Metallo-beta-lactamase" evidence="5">
    <location>
        <begin position="46"/>
        <end position="270"/>
    </location>
</feature>
<keyword evidence="7" id="KW-1185">Reference proteome</keyword>
<dbReference type="Proteomes" id="UP000030752">
    <property type="component" value="Unassembled WGS sequence"/>
</dbReference>
<dbReference type="HOGENOM" id="CLU_030571_1_0_1"/>
<evidence type="ECO:0000256" key="4">
    <source>
        <dbReference type="ARBA" id="ARBA00022833"/>
    </source>
</evidence>
<evidence type="ECO:0000259" key="5">
    <source>
        <dbReference type="SMART" id="SM00849"/>
    </source>
</evidence>
<keyword evidence="2" id="KW-0479">Metal-binding</keyword>
<evidence type="ECO:0000313" key="6">
    <source>
        <dbReference type="EMBL" id="ETN40685.1"/>
    </source>
</evidence>
<evidence type="ECO:0000256" key="2">
    <source>
        <dbReference type="ARBA" id="ARBA00022723"/>
    </source>
</evidence>
<dbReference type="SUPFAM" id="SSF56281">
    <property type="entry name" value="Metallo-hydrolase/oxidoreductase"/>
    <property type="match status" value="1"/>
</dbReference>
<dbReference type="InterPro" id="IPR036866">
    <property type="entry name" value="RibonucZ/Hydroxyglut_hydro"/>
</dbReference>
<evidence type="ECO:0000256" key="1">
    <source>
        <dbReference type="ARBA" id="ARBA00007749"/>
    </source>
</evidence>
<dbReference type="OrthoDB" id="10250730at2759"/>
<evidence type="ECO:0000256" key="3">
    <source>
        <dbReference type="ARBA" id="ARBA00022801"/>
    </source>
</evidence>
<keyword evidence="3" id="KW-0378">Hydrolase</keyword>
<accession>W2RWI6</accession>